<dbReference type="InterPro" id="IPR008889">
    <property type="entry name" value="VQ"/>
</dbReference>
<evidence type="ECO:0000313" key="3">
    <source>
        <dbReference type="EMBL" id="EXB93205.1"/>
    </source>
</evidence>
<dbReference type="Proteomes" id="UP000030645">
    <property type="component" value="Unassembled WGS sequence"/>
</dbReference>
<dbReference type="eggNOG" id="ENOG502SDF3">
    <property type="taxonomic scope" value="Eukaryota"/>
</dbReference>
<evidence type="ECO:0000259" key="2">
    <source>
        <dbReference type="Pfam" id="PF05678"/>
    </source>
</evidence>
<feature type="region of interest" description="Disordered" evidence="1">
    <location>
        <begin position="1"/>
        <end position="31"/>
    </location>
</feature>
<dbReference type="PANTHER" id="PTHR33624:SF17">
    <property type="entry name" value="OS07G0687400 PROTEIN"/>
    <property type="match status" value="1"/>
</dbReference>
<reference evidence="4" key="1">
    <citation type="submission" date="2013-01" db="EMBL/GenBank/DDBJ databases">
        <title>Draft Genome Sequence of a Mulberry Tree, Morus notabilis C.K. Schneid.</title>
        <authorList>
            <person name="He N."/>
            <person name="Zhao S."/>
        </authorList>
    </citation>
    <scope>NUCLEOTIDE SEQUENCE</scope>
</reference>
<dbReference type="KEGG" id="mnt:21407283"/>
<accession>W9RT96</accession>
<dbReference type="AlphaFoldDB" id="W9RT96"/>
<dbReference type="EMBL" id="KE345062">
    <property type="protein sequence ID" value="EXB93205.1"/>
    <property type="molecule type" value="Genomic_DNA"/>
</dbReference>
<gene>
    <name evidence="3" type="ORF">L484_024544</name>
</gene>
<dbReference type="PANTHER" id="PTHR33624">
    <property type="entry name" value="SIGMA FACTOR BINDING PROTEIN 1, CHLOROPLASTIC"/>
    <property type="match status" value="1"/>
</dbReference>
<evidence type="ECO:0000256" key="1">
    <source>
        <dbReference type="SAM" id="MobiDB-lite"/>
    </source>
</evidence>
<dbReference type="Pfam" id="PF05678">
    <property type="entry name" value="VQ"/>
    <property type="match status" value="1"/>
</dbReference>
<evidence type="ECO:0000313" key="4">
    <source>
        <dbReference type="Proteomes" id="UP000030645"/>
    </source>
</evidence>
<name>W9RT96_9ROSA</name>
<sequence>MEMEKLLGNSQYQNNPHLRSQKQPSKGKKKPIKIKYISSPMMVRANNASEFRAIVQELTGRNSNYTDLYDDVHHDESLNRTTTIFSESDHDQPGWSQFSADYHPQGSDDHALVDDRDHDHHVGGKFSNPNVSLLGQIDELGLFWRSEVSESFNGFQSSCLFVGQN</sequence>
<organism evidence="3 4">
    <name type="scientific">Morus notabilis</name>
    <dbReference type="NCBI Taxonomy" id="981085"/>
    <lineage>
        <taxon>Eukaryota</taxon>
        <taxon>Viridiplantae</taxon>
        <taxon>Streptophyta</taxon>
        <taxon>Embryophyta</taxon>
        <taxon>Tracheophyta</taxon>
        <taxon>Spermatophyta</taxon>
        <taxon>Magnoliopsida</taxon>
        <taxon>eudicotyledons</taxon>
        <taxon>Gunneridae</taxon>
        <taxon>Pentapetalae</taxon>
        <taxon>rosids</taxon>
        <taxon>fabids</taxon>
        <taxon>Rosales</taxon>
        <taxon>Moraceae</taxon>
        <taxon>Moreae</taxon>
        <taxon>Morus</taxon>
    </lineage>
</organism>
<feature type="domain" description="VQ" evidence="2">
    <location>
        <begin position="37"/>
        <end position="64"/>
    </location>
</feature>
<proteinExistence type="predicted"/>
<dbReference type="InterPro" id="IPR039335">
    <property type="entry name" value="SIB1/2"/>
</dbReference>
<dbReference type="OrthoDB" id="837351at2759"/>
<protein>
    <recommendedName>
        <fullName evidence="2">VQ domain-containing protein</fullName>
    </recommendedName>
</protein>
<feature type="compositionally biased region" description="Polar residues" evidence="1">
    <location>
        <begin position="8"/>
        <end position="18"/>
    </location>
</feature>
<keyword evidence="4" id="KW-1185">Reference proteome</keyword>